<dbReference type="RefSeq" id="WP_099242443.1">
    <property type="nucleotide sequence ID" value="NZ_FXXP01000001.1"/>
</dbReference>
<evidence type="ECO:0000313" key="2">
    <source>
        <dbReference type="EMBL" id="SMX26541.1"/>
    </source>
</evidence>
<accession>A0A238J731</accession>
<gene>
    <name evidence="2" type="ORF">TRP8649_00623</name>
</gene>
<protein>
    <recommendedName>
        <fullName evidence="4">MORN repeat variant</fullName>
    </recommendedName>
</protein>
<organism evidence="2 3">
    <name type="scientific">Pelagimonas phthalicica</name>
    <dbReference type="NCBI Taxonomy" id="1037362"/>
    <lineage>
        <taxon>Bacteria</taxon>
        <taxon>Pseudomonadati</taxon>
        <taxon>Pseudomonadota</taxon>
        <taxon>Alphaproteobacteria</taxon>
        <taxon>Rhodobacterales</taxon>
        <taxon>Roseobacteraceae</taxon>
        <taxon>Pelagimonas</taxon>
    </lineage>
</organism>
<name>A0A238J731_9RHOB</name>
<evidence type="ECO:0000313" key="3">
    <source>
        <dbReference type="Proteomes" id="UP000225972"/>
    </source>
</evidence>
<dbReference type="EMBL" id="FXXP01000001">
    <property type="protein sequence ID" value="SMX26541.1"/>
    <property type="molecule type" value="Genomic_DNA"/>
</dbReference>
<dbReference type="OrthoDB" id="7709182at2"/>
<feature type="chain" id="PRO_5013189723" description="MORN repeat variant" evidence="1">
    <location>
        <begin position="18"/>
        <end position="117"/>
    </location>
</feature>
<keyword evidence="1" id="KW-0732">Signal</keyword>
<reference evidence="3" key="1">
    <citation type="submission" date="2017-05" db="EMBL/GenBank/DDBJ databases">
        <authorList>
            <person name="Rodrigo-Torres L."/>
            <person name="Arahal R. D."/>
            <person name="Lucena T."/>
        </authorList>
    </citation>
    <scope>NUCLEOTIDE SEQUENCE [LARGE SCALE GENOMIC DNA]</scope>
    <source>
        <strain evidence="3">CECT 8649</strain>
    </source>
</reference>
<evidence type="ECO:0008006" key="4">
    <source>
        <dbReference type="Google" id="ProtNLM"/>
    </source>
</evidence>
<proteinExistence type="predicted"/>
<dbReference type="Proteomes" id="UP000225972">
    <property type="component" value="Unassembled WGS sequence"/>
</dbReference>
<dbReference type="AlphaFoldDB" id="A0A238J731"/>
<sequence length="117" mass="13364">MRVTLTFLMLLAAPVWAQSFVLKSGDAAFENAELDQRLRGQVLTFFDDGQSKYYEDGRYSYTYANDGGTAYGYWDINPAGAVCIQFLNEQTRCDMYVKNGDRLILITEEGHRFPVRP</sequence>
<keyword evidence="3" id="KW-1185">Reference proteome</keyword>
<feature type="signal peptide" evidence="1">
    <location>
        <begin position="1"/>
        <end position="17"/>
    </location>
</feature>
<evidence type="ECO:0000256" key="1">
    <source>
        <dbReference type="SAM" id="SignalP"/>
    </source>
</evidence>